<feature type="transmembrane region" description="Helical" evidence="1">
    <location>
        <begin position="218"/>
        <end position="238"/>
    </location>
</feature>
<organism evidence="2 3">
    <name type="scientific">Dyadobacter sediminis</name>
    <dbReference type="NCBI Taxonomy" id="1493691"/>
    <lineage>
        <taxon>Bacteria</taxon>
        <taxon>Pseudomonadati</taxon>
        <taxon>Bacteroidota</taxon>
        <taxon>Cytophagia</taxon>
        <taxon>Cytophagales</taxon>
        <taxon>Spirosomataceae</taxon>
        <taxon>Dyadobacter</taxon>
    </lineage>
</organism>
<keyword evidence="3" id="KW-1185">Reference proteome</keyword>
<reference evidence="2 3" key="1">
    <citation type="submission" date="2019-05" db="EMBL/GenBank/DDBJ databases">
        <authorList>
            <person name="Qu J.-H."/>
        </authorList>
    </citation>
    <scope>NUCLEOTIDE SEQUENCE [LARGE SCALE GENOMIC DNA]</scope>
    <source>
        <strain evidence="2 3">Z12</strain>
    </source>
</reference>
<accession>A0A5R9K9J3</accession>
<evidence type="ECO:0000313" key="3">
    <source>
        <dbReference type="Proteomes" id="UP000309788"/>
    </source>
</evidence>
<comment type="caution">
    <text evidence="2">The sequence shown here is derived from an EMBL/GenBank/DDBJ whole genome shotgun (WGS) entry which is preliminary data.</text>
</comment>
<protein>
    <recommendedName>
        <fullName evidence="4">Glycosyltransferase family 39 protein</fullName>
    </recommendedName>
</protein>
<feature type="transmembrane region" description="Helical" evidence="1">
    <location>
        <begin position="250"/>
        <end position="269"/>
    </location>
</feature>
<sequence length="550" mass="63298">MTLPVLLWVTVLLYYSVNVPWFDDYDPFPDFLDKWISGGSFSEQLKLLFQPNNEHRMVIGKMITLVYYQLTGHLDFTFLHIAGACFTLGTFAVFWKAFRKSRLKWWFFLPVPFLLFQLQYHLVFLWAICSLQHQPVIFFVCLSMFLLAKRQFAWAVLAALCATYAMSNGIFVWVSGAGILMLRSDYRRLATWLAAGAFAIGFYFYGLSAQGNESSIEFFIKNPHLSVLGFFAFLGGLFDFFPEKSIVTRSVLPVLAGFVTMIWIVIWLLRQITPFLKKTFRQSEGNTLETYGKTADLNRFLLGILIFLLVNALVIGLLRPRFGFFVMIVSNYKMYPALFLIVAYLSFITSSLAGNVRKRGFQLAFAISILIWGISVYTYLPGIAERQKYLTINGYNQKHNAFGLGHIPFSQSAAYVDSLMKRMTASHIYTYPEEPERIAEQVLLLQNKMGPRNISVFVRDKVLYVDEPDYRISLARNDGQFVYMKNEKHLYFFKSNAHLYAGRNLFRQYDAGSNTTIPFSSVEQGTYDLGIIRVRGEKTERGLLRKITIP</sequence>
<feature type="transmembrane region" description="Helical" evidence="1">
    <location>
        <begin position="105"/>
        <end position="128"/>
    </location>
</feature>
<feature type="transmembrane region" description="Helical" evidence="1">
    <location>
        <begin position="78"/>
        <end position="98"/>
    </location>
</feature>
<evidence type="ECO:0008006" key="4">
    <source>
        <dbReference type="Google" id="ProtNLM"/>
    </source>
</evidence>
<gene>
    <name evidence="2" type="ORF">FEM55_19325</name>
</gene>
<keyword evidence="1" id="KW-0472">Membrane</keyword>
<proteinExistence type="predicted"/>
<dbReference type="OrthoDB" id="938262at2"/>
<evidence type="ECO:0000313" key="2">
    <source>
        <dbReference type="EMBL" id="TLU90752.1"/>
    </source>
</evidence>
<feature type="transmembrane region" description="Helical" evidence="1">
    <location>
        <begin position="300"/>
        <end position="322"/>
    </location>
</feature>
<feature type="transmembrane region" description="Helical" evidence="1">
    <location>
        <begin position="334"/>
        <end position="354"/>
    </location>
</feature>
<dbReference type="AlphaFoldDB" id="A0A5R9K9J3"/>
<name>A0A5R9K9J3_9BACT</name>
<dbReference type="Proteomes" id="UP000309788">
    <property type="component" value="Unassembled WGS sequence"/>
</dbReference>
<feature type="transmembrane region" description="Helical" evidence="1">
    <location>
        <begin position="360"/>
        <end position="380"/>
    </location>
</feature>
<keyword evidence="1" id="KW-1133">Transmembrane helix</keyword>
<keyword evidence="1" id="KW-0812">Transmembrane</keyword>
<dbReference type="EMBL" id="VCEI01000028">
    <property type="protein sequence ID" value="TLU90752.1"/>
    <property type="molecule type" value="Genomic_DNA"/>
</dbReference>
<feature type="transmembrane region" description="Helical" evidence="1">
    <location>
        <begin position="189"/>
        <end position="206"/>
    </location>
</feature>
<feature type="transmembrane region" description="Helical" evidence="1">
    <location>
        <begin position="152"/>
        <end position="182"/>
    </location>
</feature>
<evidence type="ECO:0000256" key="1">
    <source>
        <dbReference type="SAM" id="Phobius"/>
    </source>
</evidence>